<dbReference type="SMART" id="SM00398">
    <property type="entry name" value="HMG"/>
    <property type="match status" value="1"/>
</dbReference>
<dbReference type="CDD" id="cd22004">
    <property type="entry name" value="HMG-box_SOX"/>
    <property type="match status" value="1"/>
</dbReference>
<keyword evidence="4" id="KW-0221">Differentiation</keyword>
<keyword evidence="11 14" id="KW-0539">Nucleus</keyword>
<evidence type="ECO:0000256" key="8">
    <source>
        <dbReference type="ARBA" id="ARBA00023125"/>
    </source>
</evidence>
<evidence type="ECO:0000256" key="14">
    <source>
        <dbReference type="PROSITE-ProRule" id="PRU00267"/>
    </source>
</evidence>
<feature type="compositionally biased region" description="Polar residues" evidence="15">
    <location>
        <begin position="555"/>
        <end position="570"/>
    </location>
</feature>
<dbReference type="GO" id="GO:0001228">
    <property type="term" value="F:DNA-binding transcription activator activity, RNA polymerase II-specific"/>
    <property type="evidence" value="ECO:0007669"/>
    <property type="project" value="TreeGrafter"/>
</dbReference>
<accession>I7D1J1</accession>
<feature type="region of interest" description="Disordered" evidence="15">
    <location>
        <begin position="323"/>
        <end position="486"/>
    </location>
</feature>
<organism evidence="17">
    <name type="scientific">Sycon ciliatum</name>
    <dbReference type="NCBI Taxonomy" id="27933"/>
    <lineage>
        <taxon>Eukaryota</taxon>
        <taxon>Metazoa</taxon>
        <taxon>Porifera</taxon>
        <taxon>Calcarea</taxon>
        <taxon>Calcaronea</taxon>
        <taxon>Leucosolenida</taxon>
        <taxon>Sycettidae</taxon>
        <taxon>Sycon</taxon>
    </lineage>
</organism>
<comment type="similarity">
    <text evidence="2">Belongs to the SRY family.</text>
</comment>
<dbReference type="FunFam" id="1.10.30.10:FF:000003">
    <property type="entry name" value="Putative transcription factor SOX-6"/>
    <property type="match status" value="1"/>
</dbReference>
<evidence type="ECO:0000256" key="4">
    <source>
        <dbReference type="ARBA" id="ARBA00022782"/>
    </source>
</evidence>
<reference evidence="17" key="1">
    <citation type="journal article" date="2012" name="Evodevo">
        <title>Genome-wide analysis of the sox family in the calcareous sponge Sycon ciliatum: multiple genes with unique expression patterns.</title>
        <authorList>
            <person name="Fortunato S."/>
            <person name="Adamski M."/>
            <person name="Bergum B."/>
            <person name="Guder C."/>
            <person name="Jordal S."/>
            <person name="Leininger S."/>
            <person name="Zwafink C."/>
            <person name="Rapp H.T."/>
            <person name="Adamska M."/>
        </authorList>
    </citation>
    <scope>NUCLEOTIDE SEQUENCE</scope>
</reference>
<evidence type="ECO:0000256" key="1">
    <source>
        <dbReference type="ARBA" id="ARBA00004324"/>
    </source>
</evidence>
<dbReference type="PANTHER" id="PTHR10270">
    <property type="entry name" value="SOX TRANSCRIPTION FACTOR"/>
    <property type="match status" value="1"/>
</dbReference>
<dbReference type="GO" id="GO:0030154">
    <property type="term" value="P:cell differentiation"/>
    <property type="evidence" value="ECO:0007669"/>
    <property type="project" value="UniProtKB-KW"/>
</dbReference>
<evidence type="ECO:0000256" key="12">
    <source>
        <dbReference type="ARBA" id="ARBA00032498"/>
    </source>
</evidence>
<evidence type="ECO:0000256" key="9">
    <source>
        <dbReference type="ARBA" id="ARBA00023159"/>
    </source>
</evidence>
<evidence type="ECO:0000256" key="3">
    <source>
        <dbReference type="ARBA" id="ARBA00019052"/>
    </source>
</evidence>
<sequence>MTSALSMLRDGVGKLETLSDLCALAQQGNALDGGKRSQVLEEAMLASRPVVTHQHQAHHDIRLTNNTYGNEEQLASRSASLVNELTSCLEQPHGQHQQQQSEERRTFITMPVENRGLSSPTNNCSSTIARSNCATKTASSSIVRSKKADQPQRIKRPMNPFMIWAKGERSIILNRNPTMHNSDVSRQLGRNWRSMSDEEKQPFIRAAEQLAEEHRRKHPDYKYRPRKKDPNVQRVRGRRLDSDALNRVTKALTQQEINECVSGCISPLMKRAPRPSSMKLSSTTLPFEYAFQPSVDTAAEQLEKAAMIASAPVTPVMRESPEMIEQHRQQRHYSPYEQPPSCSYRTGASERGWYSCPPSPSSYSEKPYSTMRPAVDRQHQQQQRSLETTPMADTPLTEGFNSPPPLVNCSQYQPATPSGNCPPPLRNRTIDRSNSNAPLHQQQQQNQHTHDHVSTGAYHEQPGPPPMLSHGHLQHEPQQPPPASVCAEEQSYQYTMLGHVQQNGDPYHNQMCDHSLHGSRVASQQSSPVQEYAVTAQHSPPHLADHTPRHISPPCSDTRSYTSSTQSLTPDQFEHMAPSAPSSRRSSQVSNIAQKLLTVMVKRTDENSTPDGNGPYLSPVTEQKYVPPTQQQQPPPPPPPLNLHAETAGHCQNPAMATTSNSYYHHHSAKMHSPMSTYDGHDQRPDPYNDWPANAAVIPQTHQGHHMQFHYPT</sequence>
<dbReference type="GO" id="GO:0005516">
    <property type="term" value="F:calmodulin binding"/>
    <property type="evidence" value="ECO:0007669"/>
    <property type="project" value="UniProtKB-KW"/>
</dbReference>
<dbReference type="PROSITE" id="PS50118">
    <property type="entry name" value="HMG_BOX_2"/>
    <property type="match status" value="1"/>
</dbReference>
<evidence type="ECO:0000259" key="16">
    <source>
        <dbReference type="PROSITE" id="PS50118"/>
    </source>
</evidence>
<keyword evidence="9" id="KW-0010">Activator</keyword>
<dbReference type="EMBL" id="JX171148">
    <property type="protein sequence ID" value="AFO66684.1"/>
    <property type="molecule type" value="mRNA"/>
</dbReference>
<keyword evidence="8 14" id="KW-0238">DNA-binding</keyword>
<evidence type="ECO:0000256" key="5">
    <source>
        <dbReference type="ARBA" id="ARBA00022860"/>
    </source>
</evidence>
<dbReference type="InterPro" id="IPR036910">
    <property type="entry name" value="HMG_box_dom_sf"/>
</dbReference>
<keyword evidence="7" id="KW-0805">Transcription regulation</keyword>
<evidence type="ECO:0000256" key="13">
    <source>
        <dbReference type="ARBA" id="ARBA00045821"/>
    </source>
</evidence>
<feature type="domain" description="HMG box" evidence="16">
    <location>
        <begin position="154"/>
        <end position="222"/>
    </location>
</feature>
<evidence type="ECO:0000256" key="2">
    <source>
        <dbReference type="ARBA" id="ARBA00005998"/>
    </source>
</evidence>
<protein>
    <recommendedName>
        <fullName evidence="3">Sex-determining region Y protein</fullName>
    </recommendedName>
    <alternativeName>
        <fullName evidence="12">Testis-determining factor</fullName>
    </alternativeName>
</protein>
<feature type="region of interest" description="Disordered" evidence="15">
    <location>
        <begin position="212"/>
        <end position="231"/>
    </location>
</feature>
<comment type="subcellular location">
    <subcellularLocation>
        <location evidence="1">Nucleus speckle</location>
    </subcellularLocation>
</comment>
<evidence type="ECO:0000313" key="17">
    <source>
        <dbReference type="EMBL" id="AFO66684.1"/>
    </source>
</evidence>
<feature type="DNA-binding region" description="HMG box" evidence="14">
    <location>
        <begin position="154"/>
        <end position="222"/>
    </location>
</feature>
<name>I7D1J1_9METZ</name>
<keyword evidence="10" id="KW-0804">Transcription</keyword>
<feature type="compositionally biased region" description="Basic and acidic residues" evidence="15">
    <location>
        <begin position="220"/>
        <end position="231"/>
    </location>
</feature>
<dbReference type="InterPro" id="IPR009071">
    <property type="entry name" value="HMG_box_dom"/>
</dbReference>
<feature type="compositionally biased region" description="Polar residues" evidence="15">
    <location>
        <begin position="408"/>
        <end position="419"/>
    </location>
</feature>
<proteinExistence type="evidence at transcript level"/>
<evidence type="ECO:0000256" key="11">
    <source>
        <dbReference type="ARBA" id="ARBA00023242"/>
    </source>
</evidence>
<comment type="function">
    <text evidence="13">Transcriptional regulator that controls a genetic switch in male development. It is necessary and sufficient for initiating male sex determination by directing the development of supporting cell precursors (pre-Sertoli cells) as Sertoli rather than granulosa cells. Involved in different aspects of gene regulation including promoter activation or repression. Binds to the DNA consensus sequence 5'-[AT]AACAA[AT]-3'. SRY HMG box recognizes DNA by partial intercalation in the minor groove and promotes DNA bending. Also involved in pre-mRNA splicing. In male adult brain involved in the maintenance of motor functions of dopaminergic neurons.</text>
</comment>
<dbReference type="Pfam" id="PF00505">
    <property type="entry name" value="HMG_box"/>
    <property type="match status" value="1"/>
</dbReference>
<dbReference type="GO" id="GO:0007548">
    <property type="term" value="P:sex differentiation"/>
    <property type="evidence" value="ECO:0007669"/>
    <property type="project" value="UniProtKB-KW"/>
</dbReference>
<evidence type="ECO:0000256" key="15">
    <source>
        <dbReference type="SAM" id="MobiDB-lite"/>
    </source>
</evidence>
<dbReference type="GO" id="GO:0016607">
    <property type="term" value="C:nuclear speck"/>
    <property type="evidence" value="ECO:0007669"/>
    <property type="project" value="UniProtKB-SubCell"/>
</dbReference>
<dbReference type="AlphaFoldDB" id="I7D1J1"/>
<dbReference type="InterPro" id="IPR050140">
    <property type="entry name" value="SRY-related_HMG-box_TF-like"/>
</dbReference>
<evidence type="ECO:0000256" key="10">
    <source>
        <dbReference type="ARBA" id="ARBA00023163"/>
    </source>
</evidence>
<feature type="compositionally biased region" description="Low complexity" evidence="15">
    <location>
        <begin position="577"/>
        <end position="587"/>
    </location>
</feature>
<dbReference type="SUPFAM" id="SSF47095">
    <property type="entry name" value="HMG-box"/>
    <property type="match status" value="1"/>
</dbReference>
<dbReference type="PANTHER" id="PTHR10270:SF161">
    <property type="entry name" value="SEX-DETERMINING REGION Y PROTEIN"/>
    <property type="match status" value="1"/>
</dbReference>
<keyword evidence="6" id="KW-0726">Sexual differentiation</keyword>
<evidence type="ECO:0000256" key="7">
    <source>
        <dbReference type="ARBA" id="ARBA00023015"/>
    </source>
</evidence>
<evidence type="ECO:0000256" key="6">
    <source>
        <dbReference type="ARBA" id="ARBA00022928"/>
    </source>
</evidence>
<dbReference type="Gene3D" id="1.10.30.10">
    <property type="entry name" value="High mobility group box domain"/>
    <property type="match status" value="1"/>
</dbReference>
<dbReference type="GO" id="GO:0000978">
    <property type="term" value="F:RNA polymerase II cis-regulatory region sequence-specific DNA binding"/>
    <property type="evidence" value="ECO:0007669"/>
    <property type="project" value="TreeGrafter"/>
</dbReference>
<feature type="region of interest" description="Disordered" evidence="15">
    <location>
        <begin position="540"/>
        <end position="589"/>
    </location>
</feature>
<keyword evidence="5" id="KW-0112">Calmodulin-binding</keyword>
<feature type="region of interest" description="Disordered" evidence="15">
    <location>
        <begin position="603"/>
        <end position="647"/>
    </location>
</feature>